<evidence type="ECO:0000256" key="2">
    <source>
        <dbReference type="ARBA" id="ARBA00004123"/>
    </source>
</evidence>
<dbReference type="EMBL" id="AFYH01229246">
    <property type="status" value="NOT_ANNOTATED_CDS"/>
    <property type="molecule type" value="Genomic_DNA"/>
</dbReference>
<comment type="subcellular location">
    <subcellularLocation>
        <location evidence="3">Cytoplasm</location>
    </subcellularLocation>
    <subcellularLocation>
        <location evidence="2">Nucleus</location>
    </subcellularLocation>
</comment>
<dbReference type="GeneTree" id="ENSGT00940000154348"/>
<dbReference type="AlphaFoldDB" id="M3XKF0"/>
<protein>
    <recommendedName>
        <fullName evidence="5">Putative nuclease HARBI1</fullName>
    </recommendedName>
    <alternativeName>
        <fullName evidence="11">Harbinger transposase-derived nuclease</fullName>
    </alternativeName>
</protein>
<dbReference type="GO" id="GO:0005737">
    <property type="term" value="C:cytoplasm"/>
    <property type="evidence" value="ECO:0007669"/>
    <property type="project" value="UniProtKB-SubCell"/>
</dbReference>
<keyword evidence="7" id="KW-0540">Nuclease</keyword>
<keyword evidence="10" id="KW-0539">Nucleus</keyword>
<evidence type="ECO:0000256" key="3">
    <source>
        <dbReference type="ARBA" id="ARBA00004496"/>
    </source>
</evidence>
<dbReference type="Proteomes" id="UP000008672">
    <property type="component" value="Unassembled WGS sequence"/>
</dbReference>
<dbReference type="PANTHER" id="PTHR22930">
    <property type="match status" value="1"/>
</dbReference>
<dbReference type="GO" id="GO:0005634">
    <property type="term" value="C:nucleus"/>
    <property type="evidence" value="ECO:0007669"/>
    <property type="project" value="UniProtKB-SubCell"/>
</dbReference>
<dbReference type="InterPro" id="IPR026103">
    <property type="entry name" value="HARBI1_animal"/>
</dbReference>
<evidence type="ECO:0000256" key="9">
    <source>
        <dbReference type="ARBA" id="ARBA00022801"/>
    </source>
</evidence>
<dbReference type="PANTHER" id="PTHR22930:SF227">
    <property type="entry name" value="DDE TNP4 DOMAIN-CONTAINING PROTEIN"/>
    <property type="match status" value="1"/>
</dbReference>
<evidence type="ECO:0000256" key="12">
    <source>
        <dbReference type="ARBA" id="ARBA00045850"/>
    </source>
</evidence>
<dbReference type="Pfam" id="PF13359">
    <property type="entry name" value="DDE_Tnp_4"/>
    <property type="match status" value="1"/>
</dbReference>
<keyword evidence="6" id="KW-0963">Cytoplasm</keyword>
<feature type="compositionally biased region" description="Acidic residues" evidence="13">
    <location>
        <begin position="327"/>
        <end position="341"/>
    </location>
</feature>
<keyword evidence="16" id="KW-1185">Reference proteome</keyword>
<evidence type="ECO:0000256" key="8">
    <source>
        <dbReference type="ARBA" id="ARBA00022723"/>
    </source>
</evidence>
<evidence type="ECO:0000313" key="15">
    <source>
        <dbReference type="Ensembl" id="ENSLACP00000023206.1"/>
    </source>
</evidence>
<evidence type="ECO:0000256" key="4">
    <source>
        <dbReference type="ARBA" id="ARBA00006958"/>
    </source>
</evidence>
<dbReference type="GO" id="GO:0016787">
    <property type="term" value="F:hydrolase activity"/>
    <property type="evidence" value="ECO:0007669"/>
    <property type="project" value="UniProtKB-KW"/>
</dbReference>
<reference evidence="15" key="3">
    <citation type="submission" date="2025-09" db="UniProtKB">
        <authorList>
            <consortium name="Ensembl"/>
        </authorList>
    </citation>
    <scope>IDENTIFICATION</scope>
</reference>
<feature type="domain" description="DDE Tnp4" evidence="14">
    <location>
        <begin position="156"/>
        <end position="308"/>
    </location>
</feature>
<evidence type="ECO:0000259" key="14">
    <source>
        <dbReference type="Pfam" id="PF13359"/>
    </source>
</evidence>
<sequence length="369" mass="41618">MPEVILLLRRLKARRRRKVRRQYAANRIYRVRHSFLELTEEQVLHQYHLDKQTVHNLCEQLSTDLCSVTNRSHALPAVVKITSALCFLATGSFQTSTGDSTGISQSAMSNSLTQFLDALVKRTCQYIYFPNTSQKQQQTKREFCDIDGFPDVLGAIGCTHVAIRAPSENETVFRNRKNIHSLNMQVVCDAKCRITDVVAKYPGSCQDSYILTQSAIYRLFETGWISGGWLLGNSGYPLKAWLMTPVAFPNIVVEVKYNNSHSKTYSVTERTFDLLKMRFQCLDHSGGALQYSPHKVCQIFLACCILHNIAVARGIPLIEHESQSSESTDDDYDDDGGDENIDAQSQTPSNKASDKGIETRAHVIKTYFS</sequence>
<dbReference type="STRING" id="7897.ENSLACP00000023206"/>
<evidence type="ECO:0000256" key="11">
    <source>
        <dbReference type="ARBA" id="ARBA00030126"/>
    </source>
</evidence>
<dbReference type="InParanoid" id="M3XKF0"/>
<feature type="compositionally biased region" description="Polar residues" evidence="13">
    <location>
        <begin position="342"/>
        <end position="351"/>
    </location>
</feature>
<reference evidence="16" key="1">
    <citation type="submission" date="2011-08" db="EMBL/GenBank/DDBJ databases">
        <title>The draft genome of Latimeria chalumnae.</title>
        <authorList>
            <person name="Di Palma F."/>
            <person name="Alfoldi J."/>
            <person name="Johnson J."/>
            <person name="Berlin A."/>
            <person name="Gnerre S."/>
            <person name="Jaffe D."/>
            <person name="MacCallum I."/>
            <person name="Young S."/>
            <person name="Walker B.J."/>
            <person name="Lander E."/>
            <person name="Lindblad-Toh K."/>
        </authorList>
    </citation>
    <scope>NUCLEOTIDE SEQUENCE [LARGE SCALE GENOMIC DNA]</scope>
    <source>
        <strain evidence="16">Wild caught</strain>
    </source>
</reference>
<dbReference type="Ensembl" id="ENSLACT00000025529.1">
    <property type="protein sequence ID" value="ENSLACP00000023206.1"/>
    <property type="gene ID" value="ENSLACG00000022267.1"/>
</dbReference>
<evidence type="ECO:0000256" key="13">
    <source>
        <dbReference type="SAM" id="MobiDB-lite"/>
    </source>
</evidence>
<comment type="similarity">
    <text evidence="4">Belongs to the HARBI1 family.</text>
</comment>
<accession>M3XKF0</accession>
<evidence type="ECO:0000256" key="5">
    <source>
        <dbReference type="ARBA" id="ARBA00015519"/>
    </source>
</evidence>
<comment type="function">
    <text evidence="12">Transposase-derived protein that may have nuclease activity. Does not have transposase activity.</text>
</comment>
<dbReference type="HOGENOM" id="CLU_018552_13_0_1"/>
<feature type="region of interest" description="Disordered" evidence="13">
    <location>
        <begin position="321"/>
        <end position="357"/>
    </location>
</feature>
<proteinExistence type="inferred from homology"/>
<keyword evidence="9" id="KW-0378">Hydrolase</keyword>
<evidence type="ECO:0000256" key="7">
    <source>
        <dbReference type="ARBA" id="ARBA00022722"/>
    </source>
</evidence>
<dbReference type="GO" id="GO:0004518">
    <property type="term" value="F:nuclease activity"/>
    <property type="evidence" value="ECO:0007669"/>
    <property type="project" value="UniProtKB-KW"/>
</dbReference>
<dbReference type="eggNOG" id="KOG4585">
    <property type="taxonomic scope" value="Eukaryota"/>
</dbReference>
<comment type="cofactor">
    <cofactor evidence="1">
        <name>a divalent metal cation</name>
        <dbReference type="ChEBI" id="CHEBI:60240"/>
    </cofactor>
</comment>
<dbReference type="KEGG" id="lcm:102348975"/>
<evidence type="ECO:0000256" key="6">
    <source>
        <dbReference type="ARBA" id="ARBA00022490"/>
    </source>
</evidence>
<evidence type="ECO:0000256" key="10">
    <source>
        <dbReference type="ARBA" id="ARBA00023242"/>
    </source>
</evidence>
<organism evidence="15 16">
    <name type="scientific">Latimeria chalumnae</name>
    <name type="common">Coelacanth</name>
    <dbReference type="NCBI Taxonomy" id="7897"/>
    <lineage>
        <taxon>Eukaryota</taxon>
        <taxon>Metazoa</taxon>
        <taxon>Chordata</taxon>
        <taxon>Craniata</taxon>
        <taxon>Vertebrata</taxon>
        <taxon>Euteleostomi</taxon>
        <taxon>Coelacanthiformes</taxon>
        <taxon>Coelacanthidae</taxon>
        <taxon>Latimeria</taxon>
    </lineage>
</organism>
<evidence type="ECO:0000313" key="16">
    <source>
        <dbReference type="Proteomes" id="UP000008672"/>
    </source>
</evidence>
<dbReference type="InterPro" id="IPR045249">
    <property type="entry name" value="HARBI1-like"/>
</dbReference>
<dbReference type="PRINTS" id="PR02086">
    <property type="entry name" value="PUTNUCHARBI1"/>
</dbReference>
<dbReference type="OMA" id="NYHSMNM"/>
<reference evidence="15" key="2">
    <citation type="submission" date="2025-08" db="UniProtKB">
        <authorList>
            <consortium name="Ensembl"/>
        </authorList>
    </citation>
    <scope>IDENTIFICATION</scope>
</reference>
<name>M3XKF0_LATCH</name>
<dbReference type="OrthoDB" id="9946389at2759"/>
<dbReference type="InterPro" id="IPR027806">
    <property type="entry name" value="HARBI1_dom"/>
</dbReference>
<dbReference type="Bgee" id="ENSLACG00000022267">
    <property type="expression patterns" value="Expressed in chordate pharynx and 1 other cell type or tissue"/>
</dbReference>
<evidence type="ECO:0000256" key="1">
    <source>
        <dbReference type="ARBA" id="ARBA00001968"/>
    </source>
</evidence>
<dbReference type="GO" id="GO:0046872">
    <property type="term" value="F:metal ion binding"/>
    <property type="evidence" value="ECO:0007669"/>
    <property type="project" value="UniProtKB-KW"/>
</dbReference>
<keyword evidence="8" id="KW-0479">Metal-binding</keyword>